<accession>A0A1H7JS00</accession>
<dbReference type="Pfam" id="PF13306">
    <property type="entry name" value="LRR_5"/>
    <property type="match status" value="1"/>
</dbReference>
<dbReference type="OrthoDB" id="1779508at2"/>
<reference evidence="2 3" key="1">
    <citation type="submission" date="2016-10" db="EMBL/GenBank/DDBJ databases">
        <authorList>
            <person name="de Groot N.N."/>
        </authorList>
    </citation>
    <scope>NUCLEOTIDE SEQUENCE [LARGE SCALE GENOMIC DNA]</scope>
    <source>
        <strain evidence="2 3">KH2T6</strain>
    </source>
</reference>
<dbReference type="PROSITE" id="PS00018">
    <property type="entry name" value="EF_HAND_1"/>
    <property type="match status" value="2"/>
</dbReference>
<evidence type="ECO:0000313" key="3">
    <source>
        <dbReference type="Proteomes" id="UP000186015"/>
    </source>
</evidence>
<dbReference type="EMBL" id="FOAT01000005">
    <property type="protein sequence ID" value="SEK77174.1"/>
    <property type="molecule type" value="Genomic_DNA"/>
</dbReference>
<dbReference type="PANTHER" id="PTHR45661:SF3">
    <property type="entry name" value="IG-LIKE DOMAIN-CONTAINING PROTEIN"/>
    <property type="match status" value="1"/>
</dbReference>
<dbReference type="Proteomes" id="UP000186015">
    <property type="component" value="Unassembled WGS sequence"/>
</dbReference>
<dbReference type="SUPFAM" id="SSF63446">
    <property type="entry name" value="Type I dockerin domain"/>
    <property type="match status" value="1"/>
</dbReference>
<dbReference type="InterPro" id="IPR016134">
    <property type="entry name" value="Dockerin_dom"/>
</dbReference>
<dbReference type="InterPro" id="IPR053139">
    <property type="entry name" value="Surface_bspA-like"/>
</dbReference>
<dbReference type="InterPro" id="IPR026906">
    <property type="entry name" value="LRR_5"/>
</dbReference>
<protein>
    <submittedName>
        <fullName evidence="2">Leucine rich repeat-containing protein</fullName>
    </submittedName>
</protein>
<dbReference type="InterPro" id="IPR036439">
    <property type="entry name" value="Dockerin_dom_sf"/>
</dbReference>
<sequence>MKKIVAGLLAVSMVFGAGGVLGNLSSDVFTLTASADEEQPTSGKCGENVTWVFDEDGTLTISGEGDMYLVDKPISLGRKTDEVKKVVIENGVTSIGNSAFTFCMNLTSVTIPNSVTKIGKYAFMSCGSLNKINIPNGVTRISDYTFTHCSNLKSVTIPENVTYIGECAFMGCTNLTDIKIPNSVTNIGECAFVDCDNLTKITIPNNVIKMGYGTFANCEELTTAVISDGVTSISEYAFYGCPKLKSVTIPSSVRIIGEKAFGYYNDKEKDIIGTTIKNFTIRGTKDTAAEKYAKNNEFRFVEMSDAGIKGDVNNDGKINITDITKIALHIKGKKFLTKEQKLRADINNDGNITITDLTRIAAHVKGKKSL</sequence>
<dbReference type="SUPFAM" id="SSF52058">
    <property type="entry name" value="L domain-like"/>
    <property type="match status" value="1"/>
</dbReference>
<dbReference type="Gene3D" id="3.80.10.10">
    <property type="entry name" value="Ribonuclease Inhibitor"/>
    <property type="match status" value="1"/>
</dbReference>
<dbReference type="CDD" id="cd14256">
    <property type="entry name" value="Dockerin_I"/>
    <property type="match status" value="1"/>
</dbReference>
<evidence type="ECO:0000259" key="1">
    <source>
        <dbReference type="PROSITE" id="PS51766"/>
    </source>
</evidence>
<dbReference type="GO" id="GO:0000272">
    <property type="term" value="P:polysaccharide catabolic process"/>
    <property type="evidence" value="ECO:0007669"/>
    <property type="project" value="InterPro"/>
</dbReference>
<dbReference type="PANTHER" id="PTHR45661">
    <property type="entry name" value="SURFACE ANTIGEN"/>
    <property type="match status" value="1"/>
</dbReference>
<dbReference type="InterPro" id="IPR018247">
    <property type="entry name" value="EF_Hand_1_Ca_BS"/>
</dbReference>
<dbReference type="Gene3D" id="1.10.1330.10">
    <property type="entry name" value="Dockerin domain"/>
    <property type="match status" value="1"/>
</dbReference>
<evidence type="ECO:0000313" key="2">
    <source>
        <dbReference type="EMBL" id="SEK77174.1"/>
    </source>
</evidence>
<dbReference type="Pfam" id="PF00404">
    <property type="entry name" value="Dockerin_1"/>
    <property type="match status" value="1"/>
</dbReference>
<feature type="domain" description="Dockerin" evidence="1">
    <location>
        <begin position="305"/>
        <end position="370"/>
    </location>
</feature>
<dbReference type="AlphaFoldDB" id="A0A1H7JS00"/>
<dbReference type="InterPro" id="IPR032675">
    <property type="entry name" value="LRR_dom_sf"/>
</dbReference>
<dbReference type="PROSITE" id="PS51766">
    <property type="entry name" value="DOCKERIN"/>
    <property type="match status" value="1"/>
</dbReference>
<proteinExistence type="predicted"/>
<dbReference type="InterPro" id="IPR002105">
    <property type="entry name" value="Dockerin_1_rpt"/>
</dbReference>
<dbReference type="GO" id="GO:0004553">
    <property type="term" value="F:hydrolase activity, hydrolyzing O-glycosyl compounds"/>
    <property type="evidence" value="ECO:0007669"/>
    <property type="project" value="InterPro"/>
</dbReference>
<gene>
    <name evidence="2" type="ORF">SAMN05216469_105179</name>
</gene>
<organism evidence="2 3">
    <name type="scientific">Ruminococcus albus</name>
    <dbReference type="NCBI Taxonomy" id="1264"/>
    <lineage>
        <taxon>Bacteria</taxon>
        <taxon>Bacillati</taxon>
        <taxon>Bacillota</taxon>
        <taxon>Clostridia</taxon>
        <taxon>Eubacteriales</taxon>
        <taxon>Oscillospiraceae</taxon>
        <taxon>Ruminococcus</taxon>
    </lineage>
</organism>
<dbReference type="RefSeq" id="WP_074832184.1">
    <property type="nucleotide sequence ID" value="NZ_FOAT01000005.1"/>
</dbReference>
<name>A0A1H7JS00_RUMAL</name>